<dbReference type="Proteomes" id="UP000050909">
    <property type="component" value="Unassembled WGS sequence"/>
</dbReference>
<accession>A0A0R1H1S6</accession>
<keyword evidence="2" id="KW-1185">Reference proteome</keyword>
<name>A0A0R1H1S6_9LACO</name>
<dbReference type="PATRIC" id="fig|1423722.3.peg.1516"/>
<comment type="caution">
    <text evidence="1">The sequence shown here is derived from an EMBL/GenBank/DDBJ whole genome shotgun (WGS) entry which is preliminary data.</text>
</comment>
<reference evidence="1 2" key="1">
    <citation type="journal article" date="2015" name="Genome Announc.">
        <title>Expanding the biotechnology potential of lactobacilli through comparative genomics of 213 strains and associated genera.</title>
        <authorList>
            <person name="Sun Z."/>
            <person name="Harris H.M."/>
            <person name="McCann A."/>
            <person name="Guo C."/>
            <person name="Argimon S."/>
            <person name="Zhang W."/>
            <person name="Yang X."/>
            <person name="Jeffery I.B."/>
            <person name="Cooney J.C."/>
            <person name="Kagawa T.F."/>
            <person name="Liu W."/>
            <person name="Song Y."/>
            <person name="Salvetti E."/>
            <person name="Wrobel A."/>
            <person name="Rasinkangas P."/>
            <person name="Parkhill J."/>
            <person name="Rea M.C."/>
            <person name="O'Sullivan O."/>
            <person name="Ritari J."/>
            <person name="Douillard F.P."/>
            <person name="Paul Ross R."/>
            <person name="Yang R."/>
            <person name="Briner A.E."/>
            <person name="Felis G.E."/>
            <person name="de Vos W.M."/>
            <person name="Barrangou R."/>
            <person name="Klaenhammer T.R."/>
            <person name="Caufield P.W."/>
            <person name="Cui Y."/>
            <person name="Zhang H."/>
            <person name="O'Toole P.W."/>
        </authorList>
    </citation>
    <scope>NUCLEOTIDE SEQUENCE [LARGE SCALE GENOMIC DNA]</scope>
    <source>
        <strain evidence="1 2">DSM 20534</strain>
    </source>
</reference>
<organism evidence="1 2">
    <name type="scientific">Amylolactobacillus amylotrophicus DSM 20534</name>
    <dbReference type="NCBI Taxonomy" id="1423722"/>
    <lineage>
        <taxon>Bacteria</taxon>
        <taxon>Bacillati</taxon>
        <taxon>Bacillota</taxon>
        <taxon>Bacilli</taxon>
        <taxon>Lactobacillales</taxon>
        <taxon>Lactobacillaceae</taxon>
        <taxon>Amylolactobacillus</taxon>
    </lineage>
</organism>
<evidence type="ECO:0000313" key="2">
    <source>
        <dbReference type="Proteomes" id="UP000050909"/>
    </source>
</evidence>
<dbReference type="RefSeq" id="WP_054746231.1">
    <property type="nucleotide sequence ID" value="NZ_AZCV01000007.1"/>
</dbReference>
<proteinExistence type="predicted"/>
<dbReference type="AlphaFoldDB" id="A0A0R1H1S6"/>
<evidence type="ECO:0000313" key="1">
    <source>
        <dbReference type="EMBL" id="KRK37146.1"/>
    </source>
</evidence>
<protein>
    <submittedName>
        <fullName evidence="1">Uncharacterized protein</fullName>
    </submittedName>
</protein>
<sequence length="150" mass="17033">MAKLFAPAIKSFQPLESTRLTRELNQKANNVFNQDFQSGEKFGWVTNNPMVRKQLELEPLVGYDYTLASWQLIAQLALTTTSDDWLAGLPADYRLLIMSGSLDPAGGYGLRLSKLTTAISTRNLLNVETKLCYRMQHELLFDRQNEAVFQ</sequence>
<dbReference type="EMBL" id="AZCV01000007">
    <property type="protein sequence ID" value="KRK37146.1"/>
    <property type="molecule type" value="Genomic_DNA"/>
</dbReference>
<gene>
    <name evidence="1" type="ORF">FC62_GL001491</name>
</gene>